<comment type="caution">
    <text evidence="1">The sequence shown here is derived from an EMBL/GenBank/DDBJ whole genome shotgun (WGS) entry which is preliminary data.</text>
</comment>
<reference evidence="1" key="1">
    <citation type="journal article" date="2020" name="Fungal Divers.">
        <title>Resolving the Mortierellaceae phylogeny through synthesis of multi-gene phylogenetics and phylogenomics.</title>
        <authorList>
            <person name="Vandepol N."/>
            <person name="Liber J."/>
            <person name="Desiro A."/>
            <person name="Na H."/>
            <person name="Kennedy M."/>
            <person name="Barry K."/>
            <person name="Grigoriev I.V."/>
            <person name="Miller A.N."/>
            <person name="O'Donnell K."/>
            <person name="Stajich J.E."/>
            <person name="Bonito G."/>
        </authorList>
    </citation>
    <scope>NUCLEOTIDE SEQUENCE</scope>
    <source>
        <strain evidence="1">NRRL 28262</strain>
    </source>
</reference>
<organism evidence="1 2">
    <name type="scientific">Linnemannia exigua</name>
    <dbReference type="NCBI Taxonomy" id="604196"/>
    <lineage>
        <taxon>Eukaryota</taxon>
        <taxon>Fungi</taxon>
        <taxon>Fungi incertae sedis</taxon>
        <taxon>Mucoromycota</taxon>
        <taxon>Mortierellomycotina</taxon>
        <taxon>Mortierellomycetes</taxon>
        <taxon>Mortierellales</taxon>
        <taxon>Mortierellaceae</taxon>
        <taxon>Linnemannia</taxon>
    </lineage>
</organism>
<sequence length="365" mass="40834">LIVDKTSQSNVRDISFYIRTQSFVTSLGLIMRPGKGRYHSLLGLFSNTKIKGLTFTNMDLIGLQTSSLPTSHSPSLLQSFCFTARLLNSTDDSRVAGIIRHCPHLVDLRFGTPTLKSNDMPKIDQAIGSLSKLTVLHRYLLYGGSIVPPEIKNDTAPYGTVALRELFDLVLPYPSGPGGLLESAIRRSSDTLEVLILQSRVGGDVDWVDALGPLSTATNQRPPLSNCQIESLNLGSVPMTAGLLDVLSFLPLKRLYIGHLELSDMWMILQRLNLSQLQVLTIYNDEYDWAAEEALASRSAEFLDGFLLQLAHRDKNKADKRDIHREDARNLHGSPKRLARCRVRILPDYVFLNEYYTYTLPTFAR</sequence>
<gene>
    <name evidence="1" type="ORF">BGZ95_006408</name>
</gene>
<keyword evidence="2" id="KW-1185">Reference proteome</keyword>
<dbReference type="SUPFAM" id="SSF52047">
    <property type="entry name" value="RNI-like"/>
    <property type="match status" value="1"/>
</dbReference>
<accession>A0AAD4D0Z9</accession>
<dbReference type="Proteomes" id="UP001194580">
    <property type="component" value="Unassembled WGS sequence"/>
</dbReference>
<protein>
    <submittedName>
        <fullName evidence="1">Uncharacterized protein</fullName>
    </submittedName>
</protein>
<name>A0AAD4D0Z9_9FUNG</name>
<evidence type="ECO:0000313" key="2">
    <source>
        <dbReference type="Proteomes" id="UP001194580"/>
    </source>
</evidence>
<evidence type="ECO:0000313" key="1">
    <source>
        <dbReference type="EMBL" id="KAG0253100.1"/>
    </source>
</evidence>
<proteinExistence type="predicted"/>
<feature type="non-terminal residue" evidence="1">
    <location>
        <position position="1"/>
    </location>
</feature>
<dbReference type="EMBL" id="JAAAIL010002995">
    <property type="protein sequence ID" value="KAG0253100.1"/>
    <property type="molecule type" value="Genomic_DNA"/>
</dbReference>
<dbReference type="AlphaFoldDB" id="A0AAD4D0Z9"/>